<evidence type="ECO:0000313" key="1">
    <source>
        <dbReference type="EMBL" id="WZN65846.1"/>
    </source>
</evidence>
<dbReference type="Proteomes" id="UP001472866">
    <property type="component" value="Chromosome 13"/>
</dbReference>
<keyword evidence="2" id="KW-1185">Reference proteome</keyword>
<accession>A0AAX4PIC7</accession>
<reference evidence="1 2" key="1">
    <citation type="submission" date="2024-03" db="EMBL/GenBank/DDBJ databases">
        <title>Complete genome sequence of the green alga Chloropicon roscoffensis RCC1871.</title>
        <authorList>
            <person name="Lemieux C."/>
            <person name="Pombert J.-F."/>
            <person name="Otis C."/>
            <person name="Turmel M."/>
        </authorList>
    </citation>
    <scope>NUCLEOTIDE SEQUENCE [LARGE SCALE GENOMIC DNA]</scope>
    <source>
        <strain evidence="1 2">RCC1871</strain>
    </source>
</reference>
<proteinExistence type="predicted"/>
<dbReference type="AlphaFoldDB" id="A0AAX4PIC7"/>
<sequence>MSAMGEPLSEDKERLLYELSKKYDEPFDYRERASEELVLDPEGASFPDGPGEVFFGDNAISALLTPADFKNEFTLGKENVAFRAKMPAQFGELSFGTRKADNKPIKLKYWKPSPYSYEELKILHRVLVDGEPFDPKIIDYRWKDGAAYSQEDQKAMDMRNGKMRATHGFFPPFMSCGPQCDEIWNNTDPDLYFNGGLLLMGDGLDPGYKRHWPQWYAQAMLQRKLKPGSTHEITVEVCLHLLAKPSTVGMIEEETNEEKQAWLRDPMTAGRKKERGDFERQVTGDGMISLPITKALARGSFKLHVPEDYVPSGLMPRYPKGLAQSKNPKFTEIEKSMSDSLKAFVSGHRDYAKEIFLWCVVVNDKAPVDKEDFSEDDVWQFETYNEKERYTKNGQEYTVTKKKERWFVNGLAYFYRRPGV</sequence>
<organism evidence="1 2">
    <name type="scientific">Chloropicon roscoffensis</name>
    <dbReference type="NCBI Taxonomy" id="1461544"/>
    <lineage>
        <taxon>Eukaryota</taxon>
        <taxon>Viridiplantae</taxon>
        <taxon>Chlorophyta</taxon>
        <taxon>Chloropicophyceae</taxon>
        <taxon>Chloropicales</taxon>
        <taxon>Chloropicaceae</taxon>
        <taxon>Chloropicon</taxon>
    </lineage>
</organism>
<gene>
    <name evidence="1" type="ORF">HKI87_13g74080</name>
</gene>
<evidence type="ECO:0000313" key="2">
    <source>
        <dbReference type="Proteomes" id="UP001472866"/>
    </source>
</evidence>
<name>A0AAX4PIC7_9CHLO</name>
<dbReference type="EMBL" id="CP151513">
    <property type="protein sequence ID" value="WZN65846.1"/>
    <property type="molecule type" value="Genomic_DNA"/>
</dbReference>
<protein>
    <submittedName>
        <fullName evidence="1">Uncharacterized protein</fullName>
    </submittedName>
</protein>